<proteinExistence type="inferred from homology"/>
<evidence type="ECO:0000256" key="3">
    <source>
        <dbReference type="ARBA" id="ARBA00023125"/>
    </source>
</evidence>
<comment type="similarity">
    <text evidence="1">Belongs to the LysR transcriptional regulatory family.</text>
</comment>
<dbReference type="Proteomes" id="UP001380365">
    <property type="component" value="Unassembled WGS sequence"/>
</dbReference>
<dbReference type="InterPro" id="IPR005119">
    <property type="entry name" value="LysR_subst-bd"/>
</dbReference>
<dbReference type="Pfam" id="PF03466">
    <property type="entry name" value="LysR_substrate"/>
    <property type="match status" value="1"/>
</dbReference>
<name>A0ABU8Q504_9SPHN</name>
<sequence length="150" mass="16225">MLTLRQRHYLLAIADTGSFAMAARPANVSQPTLSRQVRGLEERVGVRLVERSTTGAVLTPISRSIVATARRMLSDARDIIALAGGASDSRAGTLKLGTTPTLGSYLLSPIIAELHRTAPRLRLHVCEGIPTNRCSNSREGTLMSCWGRCR</sequence>
<dbReference type="Pfam" id="PF00126">
    <property type="entry name" value="HTH_1"/>
    <property type="match status" value="1"/>
</dbReference>
<dbReference type="InterPro" id="IPR036390">
    <property type="entry name" value="WH_DNA-bd_sf"/>
</dbReference>
<keyword evidence="5" id="KW-0804">Transcription</keyword>
<protein>
    <submittedName>
        <fullName evidence="7">LysR family transcriptional regulator</fullName>
    </submittedName>
</protein>
<keyword evidence="8" id="KW-1185">Reference proteome</keyword>
<evidence type="ECO:0000259" key="6">
    <source>
        <dbReference type="PROSITE" id="PS50931"/>
    </source>
</evidence>
<dbReference type="PRINTS" id="PR00039">
    <property type="entry name" value="HTHLYSR"/>
</dbReference>
<evidence type="ECO:0000313" key="8">
    <source>
        <dbReference type="Proteomes" id="UP001380365"/>
    </source>
</evidence>
<dbReference type="Gene3D" id="1.10.10.10">
    <property type="entry name" value="Winged helix-like DNA-binding domain superfamily/Winged helix DNA-binding domain"/>
    <property type="match status" value="1"/>
</dbReference>
<keyword evidence="3" id="KW-0238">DNA-binding</keyword>
<keyword evidence="4" id="KW-0010">Activator</keyword>
<evidence type="ECO:0000256" key="4">
    <source>
        <dbReference type="ARBA" id="ARBA00023159"/>
    </source>
</evidence>
<dbReference type="PANTHER" id="PTHR30346">
    <property type="entry name" value="TRANSCRIPTIONAL DUAL REGULATOR HCAR-RELATED"/>
    <property type="match status" value="1"/>
</dbReference>
<comment type="caution">
    <text evidence="7">The sequence shown here is derived from an EMBL/GenBank/DDBJ whole genome shotgun (WGS) entry which is preliminary data.</text>
</comment>
<organism evidence="7 8">
    <name type="scientific">Sphingomonas molluscorum</name>
    <dbReference type="NCBI Taxonomy" id="418184"/>
    <lineage>
        <taxon>Bacteria</taxon>
        <taxon>Pseudomonadati</taxon>
        <taxon>Pseudomonadota</taxon>
        <taxon>Alphaproteobacteria</taxon>
        <taxon>Sphingomonadales</taxon>
        <taxon>Sphingomonadaceae</taxon>
        <taxon>Sphingomonas</taxon>
    </lineage>
</organism>
<dbReference type="PANTHER" id="PTHR30346:SF26">
    <property type="entry name" value="HYDROGEN PEROXIDE-INDUCIBLE GENES ACTIVATOR"/>
    <property type="match status" value="1"/>
</dbReference>
<keyword evidence="2" id="KW-0805">Transcription regulation</keyword>
<evidence type="ECO:0000256" key="2">
    <source>
        <dbReference type="ARBA" id="ARBA00023015"/>
    </source>
</evidence>
<reference evidence="7 8" key="1">
    <citation type="submission" date="2023-12" db="EMBL/GenBank/DDBJ databases">
        <title>Gut-associated functions are favored during microbiome assembly across C. elegans life.</title>
        <authorList>
            <person name="Zimmermann J."/>
        </authorList>
    </citation>
    <scope>NUCLEOTIDE SEQUENCE [LARGE SCALE GENOMIC DNA]</scope>
    <source>
        <strain evidence="7 8">JUb134</strain>
    </source>
</reference>
<gene>
    <name evidence="7" type="ORF">WH159_06385</name>
</gene>
<dbReference type="SUPFAM" id="SSF46785">
    <property type="entry name" value="Winged helix' DNA-binding domain"/>
    <property type="match status" value="1"/>
</dbReference>
<evidence type="ECO:0000256" key="1">
    <source>
        <dbReference type="ARBA" id="ARBA00009437"/>
    </source>
</evidence>
<dbReference type="InterPro" id="IPR000847">
    <property type="entry name" value="LysR_HTH_N"/>
</dbReference>
<dbReference type="Gene3D" id="3.40.190.10">
    <property type="entry name" value="Periplasmic binding protein-like II"/>
    <property type="match status" value="1"/>
</dbReference>
<dbReference type="RefSeq" id="WP_239555337.1">
    <property type="nucleotide sequence ID" value="NZ_JBBGZA010000001.1"/>
</dbReference>
<evidence type="ECO:0000256" key="5">
    <source>
        <dbReference type="ARBA" id="ARBA00023163"/>
    </source>
</evidence>
<feature type="domain" description="HTH lysR-type" evidence="6">
    <location>
        <begin position="2"/>
        <end position="59"/>
    </location>
</feature>
<dbReference type="EMBL" id="JBBGZA010000001">
    <property type="protein sequence ID" value="MEJ5094164.1"/>
    <property type="molecule type" value="Genomic_DNA"/>
</dbReference>
<dbReference type="InterPro" id="IPR036388">
    <property type="entry name" value="WH-like_DNA-bd_sf"/>
</dbReference>
<dbReference type="PROSITE" id="PS50931">
    <property type="entry name" value="HTH_LYSR"/>
    <property type="match status" value="1"/>
</dbReference>
<evidence type="ECO:0000313" key="7">
    <source>
        <dbReference type="EMBL" id="MEJ5094164.1"/>
    </source>
</evidence>
<accession>A0ABU8Q504</accession>